<dbReference type="SUPFAM" id="SSF54534">
    <property type="entry name" value="FKBP-like"/>
    <property type="match status" value="2"/>
</dbReference>
<feature type="region of interest" description="Disordered" evidence="8">
    <location>
        <begin position="33"/>
        <end position="62"/>
    </location>
</feature>
<evidence type="ECO:0000256" key="5">
    <source>
        <dbReference type="ARBA" id="ARBA00023186"/>
    </source>
</evidence>
<keyword evidence="3 7" id="KW-0574">Periplasm</keyword>
<evidence type="ECO:0000256" key="1">
    <source>
        <dbReference type="ARBA" id="ARBA00022729"/>
    </source>
</evidence>
<feature type="domain" description="PpiC" evidence="9">
    <location>
        <begin position="326"/>
        <end position="425"/>
    </location>
</feature>
<dbReference type="RefSeq" id="WP_114484222.1">
    <property type="nucleotide sequence ID" value="NZ_QPJU01000013.1"/>
</dbReference>
<dbReference type="GO" id="GO:0043165">
    <property type="term" value="P:Gram-negative-bacterium-type cell outer membrane assembly"/>
    <property type="evidence" value="ECO:0007669"/>
    <property type="project" value="InterPro"/>
</dbReference>
<feature type="chain" id="PRO_5017095496" description="Chaperone SurA" evidence="7">
    <location>
        <begin position="26"/>
        <end position="473"/>
    </location>
</feature>
<dbReference type="GO" id="GO:0042277">
    <property type="term" value="F:peptide binding"/>
    <property type="evidence" value="ECO:0007669"/>
    <property type="project" value="InterPro"/>
</dbReference>
<comment type="domain">
    <text evidence="7">The PPIase activity resides only in the second parvulin domain. The N-terminal region and the C-terminal tail are necessary and sufficient for the chaperone activity of SurA. The PPIase activity is dispensable for SurA to function as a chaperone. The N-terminal region and the C-terminal tail are also required for porin recognition.</text>
</comment>
<feature type="signal peptide" evidence="7">
    <location>
        <begin position="1"/>
        <end position="25"/>
    </location>
</feature>
<evidence type="ECO:0000259" key="9">
    <source>
        <dbReference type="PROSITE" id="PS50198"/>
    </source>
</evidence>
<proteinExistence type="inferred from homology"/>
<organism evidence="10 11">
    <name type="scientific">Extensimonas vulgaris</name>
    <dbReference type="NCBI Taxonomy" id="1031594"/>
    <lineage>
        <taxon>Bacteria</taxon>
        <taxon>Pseudomonadati</taxon>
        <taxon>Pseudomonadota</taxon>
        <taxon>Betaproteobacteria</taxon>
        <taxon>Burkholderiales</taxon>
        <taxon>Comamonadaceae</taxon>
        <taxon>Extensimonas</taxon>
    </lineage>
</organism>
<evidence type="ECO:0000256" key="6">
    <source>
        <dbReference type="ARBA" id="ARBA00023235"/>
    </source>
</evidence>
<feature type="compositionally biased region" description="Polar residues" evidence="8">
    <location>
        <begin position="46"/>
        <end position="62"/>
    </location>
</feature>
<dbReference type="GO" id="GO:0003755">
    <property type="term" value="F:peptidyl-prolyl cis-trans isomerase activity"/>
    <property type="evidence" value="ECO:0007669"/>
    <property type="project" value="UniProtKB-UniRule"/>
</dbReference>
<evidence type="ECO:0000256" key="7">
    <source>
        <dbReference type="HAMAP-Rule" id="MF_01183"/>
    </source>
</evidence>
<dbReference type="OrthoDB" id="14196at2"/>
<keyword evidence="2 7" id="KW-0677">Repeat</keyword>
<keyword evidence="6 7" id="KW-0413">Isomerase</keyword>
<dbReference type="Pfam" id="PF09312">
    <property type="entry name" value="SurA_N"/>
    <property type="match status" value="1"/>
</dbReference>
<dbReference type="PROSITE" id="PS01096">
    <property type="entry name" value="PPIC_PPIASE_1"/>
    <property type="match status" value="1"/>
</dbReference>
<dbReference type="AlphaFoldDB" id="A0A369AGS5"/>
<dbReference type="PANTHER" id="PTHR47637">
    <property type="entry name" value="CHAPERONE SURA"/>
    <property type="match status" value="1"/>
</dbReference>
<reference evidence="10 11" key="1">
    <citation type="submission" date="2018-07" db="EMBL/GenBank/DDBJ databases">
        <title>Genomic Encyclopedia of Type Strains, Phase IV (KMG-IV): sequencing the most valuable type-strain genomes for metagenomic binning, comparative biology and taxonomic classification.</title>
        <authorList>
            <person name="Goeker M."/>
        </authorList>
    </citation>
    <scope>NUCLEOTIDE SEQUENCE [LARGE SCALE GENOMIC DNA]</scope>
    <source>
        <strain evidence="10 11">DSM 100911</strain>
    </source>
</reference>
<dbReference type="HAMAP" id="MF_01183">
    <property type="entry name" value="Chaperone_SurA"/>
    <property type="match status" value="1"/>
</dbReference>
<name>A0A369AGS5_9BURK</name>
<dbReference type="InterPro" id="IPR050280">
    <property type="entry name" value="OMP_Chaperone_SurA"/>
</dbReference>
<dbReference type="EMBL" id="QPJU01000013">
    <property type="protein sequence ID" value="RCX07558.1"/>
    <property type="molecule type" value="Genomic_DNA"/>
</dbReference>
<dbReference type="InterPro" id="IPR000297">
    <property type="entry name" value="PPIase_PpiC"/>
</dbReference>
<dbReference type="PANTHER" id="PTHR47637:SF1">
    <property type="entry name" value="CHAPERONE SURA"/>
    <property type="match status" value="1"/>
</dbReference>
<dbReference type="InterPro" id="IPR023034">
    <property type="entry name" value="PPIase_SurA"/>
</dbReference>
<keyword evidence="4 7" id="KW-0697">Rotamase</keyword>
<dbReference type="Gene3D" id="3.10.50.40">
    <property type="match status" value="2"/>
</dbReference>
<keyword evidence="11" id="KW-1185">Reference proteome</keyword>
<sequence precursor="true">MNHRFLALLLTCLACLCGLALQNAAAQGLRPAAGAGKGLTRPAPQTPASTSISTPAFSANPSQTQQQADYIVALVNSEPITNNEVRNRMARIERQIAQQGAAAPPREVLAREVLEQLILEKVQLQEAKETGIRVDDYAVDQAERNVAHQNQLSVEDFYRRLAEQGISRKSFREELRNQLLLQRLRDREVQSRVRVTDLDVDQYLQQQRSENAAAKAEVNLAHFFVPVPENAAPAEVAQRQARAQAAADRLRAGEDFATVARELADAQLGAAGTLMGLRPLERYPELFANAVATLPVGAIAGPLRSGAGFHVLKVVERNNAGIPAVITQSHVRHILLRTGPQLSETAAAARLAELRRRMLAGTADFADLAREYSQDGSAKQGGDLGWVNPGRFVPEFEEAMNALKPGEISEPVVTRFGVHLIQVLERREVKPSQRELRDMARDTVREQKAEQAYTTWLQELRGRAYIEYRDPPQ</sequence>
<feature type="domain" description="PpiC" evidence="9">
    <location>
        <begin position="215"/>
        <end position="316"/>
    </location>
</feature>
<dbReference type="Proteomes" id="UP000252174">
    <property type="component" value="Unassembled WGS sequence"/>
</dbReference>
<evidence type="ECO:0000256" key="4">
    <source>
        <dbReference type="ARBA" id="ARBA00023110"/>
    </source>
</evidence>
<dbReference type="InterPro" id="IPR015391">
    <property type="entry name" value="SurA_N"/>
</dbReference>
<dbReference type="GO" id="GO:0006457">
    <property type="term" value="P:protein folding"/>
    <property type="evidence" value="ECO:0007669"/>
    <property type="project" value="UniProtKB-UniRule"/>
</dbReference>
<keyword evidence="5 7" id="KW-0143">Chaperone</keyword>
<dbReference type="Pfam" id="PF00639">
    <property type="entry name" value="Rotamase"/>
    <property type="match status" value="2"/>
</dbReference>
<evidence type="ECO:0000256" key="8">
    <source>
        <dbReference type="SAM" id="MobiDB-lite"/>
    </source>
</evidence>
<dbReference type="EC" id="5.2.1.8" evidence="7"/>
<comment type="subcellular location">
    <subcellularLocation>
        <location evidence="7">Periplasm</location>
    </subcellularLocation>
    <text evidence="7">Is capable of associating with the outer membrane.</text>
</comment>
<comment type="catalytic activity">
    <reaction evidence="7">
        <text>[protein]-peptidylproline (omega=180) = [protein]-peptidylproline (omega=0)</text>
        <dbReference type="Rhea" id="RHEA:16237"/>
        <dbReference type="Rhea" id="RHEA-COMP:10747"/>
        <dbReference type="Rhea" id="RHEA-COMP:10748"/>
        <dbReference type="ChEBI" id="CHEBI:83833"/>
        <dbReference type="ChEBI" id="CHEBI:83834"/>
        <dbReference type="EC" id="5.2.1.8"/>
    </reaction>
</comment>
<gene>
    <name evidence="7" type="primary">surA</name>
    <name evidence="10" type="ORF">DFR45_11320</name>
</gene>
<dbReference type="InterPro" id="IPR027304">
    <property type="entry name" value="Trigger_fact/SurA_dom_sf"/>
</dbReference>
<accession>A0A369AGS5</accession>
<evidence type="ECO:0000313" key="10">
    <source>
        <dbReference type="EMBL" id="RCX07558.1"/>
    </source>
</evidence>
<evidence type="ECO:0000313" key="11">
    <source>
        <dbReference type="Proteomes" id="UP000252174"/>
    </source>
</evidence>
<dbReference type="InterPro" id="IPR023058">
    <property type="entry name" value="PPIase_PpiC_CS"/>
</dbReference>
<comment type="function">
    <text evidence="7">Chaperone involved in the correct folding and assembly of outer membrane proteins. Recognizes specific patterns of aromatic residues and the orientation of their side chains, which are found more frequently in integral outer membrane proteins. May act in both early periplasmic and late outer membrane-associated steps of protein maturation.</text>
</comment>
<comment type="caution">
    <text evidence="10">The sequence shown here is derived from an EMBL/GenBank/DDBJ whole genome shotgun (WGS) entry which is preliminary data.</text>
</comment>
<dbReference type="Gene3D" id="1.10.4030.10">
    <property type="entry name" value="Porin chaperone SurA, peptide-binding domain"/>
    <property type="match status" value="1"/>
</dbReference>
<evidence type="ECO:0000256" key="2">
    <source>
        <dbReference type="ARBA" id="ARBA00022737"/>
    </source>
</evidence>
<keyword evidence="1 7" id="KW-0732">Signal</keyword>
<protein>
    <recommendedName>
        <fullName evidence="7">Chaperone SurA</fullName>
    </recommendedName>
    <alternativeName>
        <fullName evidence="7">Peptidyl-prolyl cis-trans isomerase SurA</fullName>
        <shortName evidence="7">PPIase SurA</shortName>
        <ecNumber evidence="7">5.2.1.8</ecNumber>
    </alternativeName>
    <alternativeName>
        <fullName evidence="7">Rotamase SurA</fullName>
    </alternativeName>
</protein>
<dbReference type="GO" id="GO:0030288">
    <property type="term" value="C:outer membrane-bounded periplasmic space"/>
    <property type="evidence" value="ECO:0007669"/>
    <property type="project" value="InterPro"/>
</dbReference>
<dbReference type="InterPro" id="IPR046357">
    <property type="entry name" value="PPIase_dom_sf"/>
</dbReference>
<evidence type="ECO:0000256" key="3">
    <source>
        <dbReference type="ARBA" id="ARBA00022764"/>
    </source>
</evidence>
<dbReference type="GO" id="GO:0051082">
    <property type="term" value="F:unfolded protein binding"/>
    <property type="evidence" value="ECO:0007669"/>
    <property type="project" value="UniProtKB-UniRule"/>
</dbReference>
<dbReference type="GO" id="GO:0050821">
    <property type="term" value="P:protein stabilization"/>
    <property type="evidence" value="ECO:0007669"/>
    <property type="project" value="InterPro"/>
</dbReference>
<dbReference type="SUPFAM" id="SSF109998">
    <property type="entry name" value="Triger factor/SurA peptide-binding domain-like"/>
    <property type="match status" value="1"/>
</dbReference>
<dbReference type="PROSITE" id="PS50198">
    <property type="entry name" value="PPIC_PPIASE_2"/>
    <property type="match status" value="2"/>
</dbReference>